<reference evidence="1 2" key="1">
    <citation type="submission" date="2019-05" db="EMBL/GenBank/DDBJ databases">
        <title>Emergence of the Ug99 lineage of the wheat stem rust pathogen through somatic hybridization.</title>
        <authorList>
            <person name="Li F."/>
            <person name="Upadhyaya N.M."/>
            <person name="Sperschneider J."/>
            <person name="Matny O."/>
            <person name="Nguyen-Phuc H."/>
            <person name="Mago R."/>
            <person name="Raley C."/>
            <person name="Miller M.E."/>
            <person name="Silverstein K.A.T."/>
            <person name="Henningsen E."/>
            <person name="Hirsch C.D."/>
            <person name="Visser B."/>
            <person name="Pretorius Z.A."/>
            <person name="Steffenson B.J."/>
            <person name="Schwessinger B."/>
            <person name="Dodds P.N."/>
            <person name="Figueroa M."/>
        </authorList>
    </citation>
    <scope>NUCLEOTIDE SEQUENCE [LARGE SCALE GENOMIC DNA]</scope>
    <source>
        <strain evidence="1 2">Ug99</strain>
    </source>
</reference>
<dbReference type="Proteomes" id="UP000325313">
    <property type="component" value="Unassembled WGS sequence"/>
</dbReference>
<evidence type="ECO:0000313" key="1">
    <source>
        <dbReference type="EMBL" id="KAA1109498.1"/>
    </source>
</evidence>
<organism evidence="1 2">
    <name type="scientific">Puccinia graminis f. sp. tritici</name>
    <dbReference type="NCBI Taxonomy" id="56615"/>
    <lineage>
        <taxon>Eukaryota</taxon>
        <taxon>Fungi</taxon>
        <taxon>Dikarya</taxon>
        <taxon>Basidiomycota</taxon>
        <taxon>Pucciniomycotina</taxon>
        <taxon>Pucciniomycetes</taxon>
        <taxon>Pucciniales</taxon>
        <taxon>Pucciniaceae</taxon>
        <taxon>Puccinia</taxon>
    </lineage>
</organism>
<protein>
    <submittedName>
        <fullName evidence="1">Uncharacterized protein</fullName>
    </submittedName>
</protein>
<dbReference type="EMBL" id="VDEP01000304">
    <property type="protein sequence ID" value="KAA1109498.1"/>
    <property type="molecule type" value="Genomic_DNA"/>
</dbReference>
<comment type="caution">
    <text evidence="1">The sequence shown here is derived from an EMBL/GenBank/DDBJ whole genome shotgun (WGS) entry which is preliminary data.</text>
</comment>
<evidence type="ECO:0000313" key="2">
    <source>
        <dbReference type="Proteomes" id="UP000325313"/>
    </source>
</evidence>
<gene>
    <name evidence="1" type="ORF">PGTUg99_011721</name>
</gene>
<accession>A0A5B0Q8E1</accession>
<proteinExistence type="predicted"/>
<name>A0A5B0Q8E1_PUCGR</name>
<dbReference type="AlphaFoldDB" id="A0A5B0Q8E1"/>
<sequence length="157" mass="16812">MTTATIGWANDRRPNRLFKHAQTFPCKFYRPSSLSRAVTQITPEPGCKAFLACTLSICILVVKLGGTSAGESLGPVSVLLKLEAPFATFRYLESKGKWDKDESIGIEIQIRAAILVSSLLSVSLTSSELPPPICFCGAAYGGHLTVKTSLLDSGMSS</sequence>